<keyword evidence="1" id="KW-0732">Signal</keyword>
<comment type="caution">
    <text evidence="2">The sequence shown here is derived from an EMBL/GenBank/DDBJ whole genome shotgun (WGS) entry which is preliminary data.</text>
</comment>
<evidence type="ECO:0000313" key="2">
    <source>
        <dbReference type="EMBL" id="EDQ03718.1"/>
    </source>
</evidence>
<feature type="chain" id="PRO_5045511997" evidence="1">
    <location>
        <begin position="22"/>
        <end position="133"/>
    </location>
</feature>
<dbReference type="EMBL" id="ABID01000009">
    <property type="protein sequence ID" value="EDQ03718.1"/>
    <property type="molecule type" value="Genomic_DNA"/>
</dbReference>
<name>A0ABM9X2N4_9RHOB</name>
<proteinExistence type="predicted"/>
<evidence type="ECO:0000313" key="3">
    <source>
        <dbReference type="Proteomes" id="UP000003257"/>
    </source>
</evidence>
<organism evidence="2 3">
    <name type="scientific">Sulfitobacter indolifex HEL-45</name>
    <dbReference type="NCBI Taxonomy" id="391624"/>
    <lineage>
        <taxon>Bacteria</taxon>
        <taxon>Pseudomonadati</taxon>
        <taxon>Pseudomonadota</taxon>
        <taxon>Alphaproteobacteria</taxon>
        <taxon>Rhodobacterales</taxon>
        <taxon>Roseobacteraceae</taxon>
        <taxon>Sulfitobacter</taxon>
    </lineage>
</organism>
<dbReference type="Proteomes" id="UP000003257">
    <property type="component" value="Unassembled WGS sequence"/>
</dbReference>
<accession>A0ABM9X2N4</accession>
<evidence type="ECO:0000256" key="1">
    <source>
        <dbReference type="SAM" id="SignalP"/>
    </source>
</evidence>
<keyword evidence="3" id="KW-1185">Reference proteome</keyword>
<protein>
    <submittedName>
        <fullName evidence="2">Uncharacterized protein</fullName>
    </submittedName>
</protein>
<reference evidence="2 3" key="1">
    <citation type="submission" date="2007-11" db="EMBL/GenBank/DDBJ databases">
        <authorList>
            <person name="Wagner-Dobler I."/>
            <person name="Ferriera S."/>
            <person name="Johnson J."/>
            <person name="Kravitz S."/>
            <person name="Beeson K."/>
            <person name="Sutton G."/>
            <person name="Rogers Y.-H."/>
            <person name="Friedman R."/>
            <person name="Frazier M."/>
            <person name="Venter J.C."/>
        </authorList>
    </citation>
    <scope>NUCLEOTIDE SEQUENCE [LARGE SCALE GENOMIC DNA]</scope>
    <source>
        <strain evidence="2 3">HEL-45</strain>
    </source>
</reference>
<gene>
    <name evidence="2" type="ORF">OIHEL45_00360</name>
</gene>
<sequence length="133" mass="14000">MKRNLCHRLLALALIAVPGMGQSVQPQRDLNITPVAGGFLVENDSEHGARGMWCAAGRHAQTIGATSPKQRIYVAEARTPGLGQRNAVAFTLDPSGLATQPAFLVGASFRQTGSSMSVQHALSICHALRGAGR</sequence>
<feature type="signal peptide" evidence="1">
    <location>
        <begin position="1"/>
        <end position="21"/>
    </location>
</feature>
<dbReference type="RefSeq" id="WP_007120730.1">
    <property type="nucleotide sequence ID" value="NZ_ABID01000009.1"/>
</dbReference>